<dbReference type="EMBL" id="CACRSM010000002">
    <property type="protein sequence ID" value="VYS82158.1"/>
    <property type="molecule type" value="Genomic_DNA"/>
</dbReference>
<dbReference type="AlphaFoldDB" id="A0A6N2RNY7"/>
<name>A0A6N2RNY7_9ACTO</name>
<protein>
    <recommendedName>
        <fullName evidence="3">DUF4190 domain-containing protein</fullName>
    </recommendedName>
</protein>
<keyword evidence="1" id="KW-0812">Transmembrane</keyword>
<evidence type="ECO:0000256" key="1">
    <source>
        <dbReference type="SAM" id="Phobius"/>
    </source>
</evidence>
<feature type="transmembrane region" description="Helical" evidence="1">
    <location>
        <begin position="118"/>
        <end position="142"/>
    </location>
</feature>
<gene>
    <name evidence="2" type="ORF">AOLFYP35_00436</name>
</gene>
<keyword evidence="1" id="KW-0472">Membrane</keyword>
<sequence>MALNPYAPGGSGTSATNAANPAMASTVLDPYGPTPHLGQLKSEQPQSMVFPGSDDTSLLDVFASPGYTSPKPQVNSIANTAAWVSALSIFFFPAIAAVILGIIGLVGSTSMNGVGRRASIAAIIAGVVGILIWFLVWMALFWRSS</sequence>
<evidence type="ECO:0008006" key="3">
    <source>
        <dbReference type="Google" id="ProtNLM"/>
    </source>
</evidence>
<keyword evidence="1" id="KW-1133">Transmembrane helix</keyword>
<evidence type="ECO:0000313" key="2">
    <source>
        <dbReference type="EMBL" id="VYS82158.1"/>
    </source>
</evidence>
<feature type="transmembrane region" description="Helical" evidence="1">
    <location>
        <begin position="81"/>
        <end position="106"/>
    </location>
</feature>
<organism evidence="2">
    <name type="scientific">Schaalia odontolytica</name>
    <dbReference type="NCBI Taxonomy" id="1660"/>
    <lineage>
        <taxon>Bacteria</taxon>
        <taxon>Bacillati</taxon>
        <taxon>Actinomycetota</taxon>
        <taxon>Actinomycetes</taxon>
        <taxon>Actinomycetales</taxon>
        <taxon>Actinomycetaceae</taxon>
        <taxon>Schaalia</taxon>
    </lineage>
</organism>
<accession>A0A6N2RNY7</accession>
<reference evidence="2" key="1">
    <citation type="submission" date="2019-11" db="EMBL/GenBank/DDBJ databases">
        <authorList>
            <person name="Feng L."/>
        </authorList>
    </citation>
    <scope>NUCLEOTIDE SEQUENCE</scope>
    <source>
        <strain evidence="2">AodontolyticusLFYP35</strain>
    </source>
</reference>
<proteinExistence type="predicted"/>